<sequence length="48" mass="5571">MSIFAFIIKIKKTFSKKIYKTHFKAQVTPMKKGPIRSLQSTQPSKQKT</sequence>
<dbReference type="Proteomes" id="UP000016517">
    <property type="component" value="Unassembled WGS sequence"/>
</dbReference>
<evidence type="ECO:0000313" key="1">
    <source>
        <dbReference type="EMBL" id="ERH73082.1"/>
    </source>
</evidence>
<name>A0AAV3K5Q6_ACIBA</name>
<reference evidence="1 2" key="1">
    <citation type="submission" date="2013-08" db="EMBL/GenBank/DDBJ databases">
        <title>Study of Ammonical-Nitrogen removal by Nitrification Denitrification process using lab isolates.</title>
        <authorList>
            <person name="Khardenavis A.A."/>
            <person name="Pal R.R."/>
            <person name="Kapley A."/>
            <person name="Qureshi A."/>
            <person name="Purohit H.J."/>
        </authorList>
    </citation>
    <scope>NUCLEOTIDE SEQUENCE [LARGE SCALE GENOMIC DNA]</scope>
    <source>
        <strain evidence="1 2">EGD-HP18</strain>
    </source>
</reference>
<dbReference type="AlphaFoldDB" id="A0AAV3K5Q6"/>
<evidence type="ECO:0000313" key="2">
    <source>
        <dbReference type="Proteomes" id="UP000016517"/>
    </source>
</evidence>
<organism evidence="1 2">
    <name type="scientific">Acinetobacter baumannii EGD-HP18</name>
    <dbReference type="NCBI Taxonomy" id="1358412"/>
    <lineage>
        <taxon>Bacteria</taxon>
        <taxon>Pseudomonadati</taxon>
        <taxon>Pseudomonadota</taxon>
        <taxon>Gammaproteobacteria</taxon>
        <taxon>Moraxellales</taxon>
        <taxon>Moraxellaceae</taxon>
        <taxon>Acinetobacter</taxon>
        <taxon>Acinetobacter calcoaceticus/baumannii complex</taxon>
    </lineage>
</organism>
<comment type="caution">
    <text evidence="1">The sequence shown here is derived from an EMBL/GenBank/DDBJ whole genome shotgun (WGS) entry which is preliminary data.</text>
</comment>
<dbReference type="EMBL" id="AVST01000001">
    <property type="protein sequence ID" value="ERH73082.1"/>
    <property type="molecule type" value="Genomic_DNA"/>
</dbReference>
<accession>A0AAV3K5Q6</accession>
<gene>
    <name evidence="1" type="ORF">N173_00450</name>
</gene>
<protein>
    <submittedName>
        <fullName evidence="1">Uncharacterized protein</fullName>
    </submittedName>
</protein>
<proteinExistence type="predicted"/>